<evidence type="ECO:0000313" key="1">
    <source>
        <dbReference type="EMBL" id="GIY41346.1"/>
    </source>
</evidence>
<proteinExistence type="predicted"/>
<comment type="caution">
    <text evidence="1">The sequence shown here is derived from an EMBL/GenBank/DDBJ whole genome shotgun (WGS) entry which is preliminary data.</text>
</comment>
<reference evidence="1 2" key="1">
    <citation type="submission" date="2021-06" db="EMBL/GenBank/DDBJ databases">
        <title>Caerostris extrusa draft genome.</title>
        <authorList>
            <person name="Kono N."/>
            <person name="Arakawa K."/>
        </authorList>
    </citation>
    <scope>NUCLEOTIDE SEQUENCE [LARGE SCALE GENOMIC DNA]</scope>
</reference>
<dbReference type="EMBL" id="BPLR01010706">
    <property type="protein sequence ID" value="GIY41346.1"/>
    <property type="molecule type" value="Genomic_DNA"/>
</dbReference>
<dbReference type="Proteomes" id="UP001054945">
    <property type="component" value="Unassembled WGS sequence"/>
</dbReference>
<gene>
    <name evidence="1" type="ORF">CEXT_557491</name>
</gene>
<keyword evidence="2" id="KW-1185">Reference proteome</keyword>
<evidence type="ECO:0000313" key="2">
    <source>
        <dbReference type="Proteomes" id="UP001054945"/>
    </source>
</evidence>
<sequence length="84" mass="9416">MFLFSRRVSANCFCLLVIINSKIFGFQALSLSFPTKSAILFGCHQRLIHRLGDALNIDIDVLSATIALEITEGAVTVWHPEFYN</sequence>
<organism evidence="1 2">
    <name type="scientific">Caerostris extrusa</name>
    <name type="common">Bark spider</name>
    <name type="synonym">Caerostris bankana</name>
    <dbReference type="NCBI Taxonomy" id="172846"/>
    <lineage>
        <taxon>Eukaryota</taxon>
        <taxon>Metazoa</taxon>
        <taxon>Ecdysozoa</taxon>
        <taxon>Arthropoda</taxon>
        <taxon>Chelicerata</taxon>
        <taxon>Arachnida</taxon>
        <taxon>Araneae</taxon>
        <taxon>Araneomorphae</taxon>
        <taxon>Entelegynae</taxon>
        <taxon>Araneoidea</taxon>
        <taxon>Araneidae</taxon>
        <taxon>Caerostris</taxon>
    </lineage>
</organism>
<dbReference type="AlphaFoldDB" id="A0AAV4T797"/>
<name>A0AAV4T797_CAEEX</name>
<protein>
    <submittedName>
        <fullName evidence="1">Uncharacterized protein</fullName>
    </submittedName>
</protein>
<accession>A0AAV4T797</accession>